<feature type="chain" id="PRO_5015552476" description="Outer membrane protein beta-barrel domain-containing protein" evidence="1">
    <location>
        <begin position="21"/>
        <end position="185"/>
    </location>
</feature>
<gene>
    <name evidence="3" type="ORF">FK004_19065</name>
</gene>
<evidence type="ECO:0000313" key="4">
    <source>
        <dbReference type="Proteomes" id="UP000244677"/>
    </source>
</evidence>
<dbReference type="RefSeq" id="WP_108738654.1">
    <property type="nucleotide sequence ID" value="NZ_CP020919.1"/>
</dbReference>
<dbReference type="OrthoDB" id="947434at2"/>
<protein>
    <recommendedName>
        <fullName evidence="2">Outer membrane protein beta-barrel domain-containing protein</fullName>
    </recommendedName>
</protein>
<keyword evidence="1" id="KW-0732">Signal</keyword>
<dbReference type="AlphaFoldDB" id="A0A2S1LTT4"/>
<reference evidence="3 4" key="1">
    <citation type="submission" date="2017-04" db="EMBL/GenBank/DDBJ databases">
        <title>Complete genome sequence of Flavobacterium kingsejong AJ004.</title>
        <authorList>
            <person name="Lee P.C."/>
        </authorList>
    </citation>
    <scope>NUCLEOTIDE SEQUENCE [LARGE SCALE GENOMIC DNA]</scope>
    <source>
        <strain evidence="3 4">AJ004</strain>
    </source>
</reference>
<evidence type="ECO:0000259" key="2">
    <source>
        <dbReference type="Pfam" id="PF13568"/>
    </source>
</evidence>
<dbReference type="Pfam" id="PF13568">
    <property type="entry name" value="OMP_b-brl_2"/>
    <property type="match status" value="1"/>
</dbReference>
<feature type="signal peptide" evidence="1">
    <location>
        <begin position="1"/>
        <end position="20"/>
    </location>
</feature>
<accession>A0A2S1LTT4</accession>
<proteinExistence type="predicted"/>
<organism evidence="3 4">
    <name type="scientific">Flavobacterium kingsejongi</name>
    <dbReference type="NCBI Taxonomy" id="1678728"/>
    <lineage>
        <taxon>Bacteria</taxon>
        <taxon>Pseudomonadati</taxon>
        <taxon>Bacteroidota</taxon>
        <taxon>Flavobacteriia</taxon>
        <taxon>Flavobacteriales</taxon>
        <taxon>Flavobacteriaceae</taxon>
        <taxon>Flavobacterium</taxon>
    </lineage>
</organism>
<dbReference type="InterPro" id="IPR025665">
    <property type="entry name" value="Beta-barrel_OMP_2"/>
</dbReference>
<feature type="domain" description="Outer membrane protein beta-barrel" evidence="2">
    <location>
        <begin position="19"/>
        <end position="164"/>
    </location>
</feature>
<dbReference type="Proteomes" id="UP000244677">
    <property type="component" value="Chromosome"/>
</dbReference>
<evidence type="ECO:0000256" key="1">
    <source>
        <dbReference type="SAM" id="SignalP"/>
    </source>
</evidence>
<dbReference type="InterPro" id="IPR011250">
    <property type="entry name" value="OMP/PagP_B-barrel"/>
</dbReference>
<dbReference type="EMBL" id="CP020919">
    <property type="protein sequence ID" value="AWG27167.1"/>
    <property type="molecule type" value="Genomic_DNA"/>
</dbReference>
<dbReference type="SUPFAM" id="SSF56925">
    <property type="entry name" value="OMPA-like"/>
    <property type="match status" value="1"/>
</dbReference>
<keyword evidence="4" id="KW-1185">Reference proteome</keyword>
<evidence type="ECO:0000313" key="3">
    <source>
        <dbReference type="EMBL" id="AWG27167.1"/>
    </source>
</evidence>
<name>A0A2S1LTT4_9FLAO</name>
<sequence>MKKLIVVAFLILAGTVSTQAQIVRFGVKAGANFANYNGGVDGIDYKSLTSYHAGLVAEINVVQNFSVQPELLYSTQGATYKFADARDDFKNETAYISIPVMAKFYLLTDRLSIDVGPQFSFLVSEKNDVNLSDNQSFDFAAAGGVTLKVTESLFAQARYTIGLTEANKDAEVKNAVFQVSLGYLF</sequence>
<dbReference type="KEGG" id="fki:FK004_19065"/>